<dbReference type="InterPro" id="IPR029069">
    <property type="entry name" value="HotDog_dom_sf"/>
</dbReference>
<dbReference type="GeneID" id="8245569"/>
<dbReference type="OrthoDB" id="506431at2759"/>
<protein>
    <submittedName>
        <fullName evidence="2">Uncharacterized protein</fullName>
    </submittedName>
</protein>
<keyword evidence="3" id="KW-1185">Reference proteome</keyword>
<name>C1FG45_MICCC</name>
<dbReference type="Gene3D" id="3.10.129.10">
    <property type="entry name" value="Hotdog Thioesterase"/>
    <property type="match status" value="1"/>
</dbReference>
<organism evidence="2 3">
    <name type="scientific">Micromonas commoda (strain RCC299 / NOUM17 / CCMP2709)</name>
    <name type="common">Picoplanktonic green alga</name>
    <dbReference type="NCBI Taxonomy" id="296587"/>
    <lineage>
        <taxon>Eukaryota</taxon>
        <taxon>Viridiplantae</taxon>
        <taxon>Chlorophyta</taxon>
        <taxon>Mamiellophyceae</taxon>
        <taxon>Mamiellales</taxon>
        <taxon>Mamiellaceae</taxon>
        <taxon>Micromonas</taxon>
    </lineage>
</organism>
<dbReference type="Proteomes" id="UP000002009">
    <property type="component" value="Chromosome 8"/>
</dbReference>
<sequence length="301" mass="33065">MDARTLRIINLIDCSTRSEITHLFTQDVDPPEDEAVTWTEEQLRDYFSSGGEIRPERRDTSVAGGFRDLPPPPPTCFPENMPKIGEELTEQLLTVEAYREAAFANGIPFRPNGLFTMGDSLLAELSKDPGLRAFQKNVVGFDEDGEPKYVPADSFAHGDGGAANGVDLRCFYRPDARTVVAAFRLGHRAAIAHHMYTTAHGGSIETVLDETTAEVVKCASTPAVATTEMKVYLKRPLELFKTYRVDVEITDATEFKTFTKATIRDPSNPNIPLAIGEAVLAHSAVLAKLMGKKRTSFNTAV</sequence>
<dbReference type="eggNOG" id="ENOG502SRS8">
    <property type="taxonomic scope" value="Eukaryota"/>
</dbReference>
<evidence type="ECO:0000313" key="3">
    <source>
        <dbReference type="Proteomes" id="UP000002009"/>
    </source>
</evidence>
<feature type="region of interest" description="Disordered" evidence="1">
    <location>
        <begin position="49"/>
        <end position="74"/>
    </location>
</feature>
<dbReference type="SUPFAM" id="SSF54637">
    <property type="entry name" value="Thioesterase/thiol ester dehydrase-isomerase"/>
    <property type="match status" value="1"/>
</dbReference>
<proteinExistence type="predicted"/>
<dbReference type="EMBL" id="CP001575">
    <property type="protein sequence ID" value="ACO69484.1"/>
    <property type="molecule type" value="Genomic_DNA"/>
</dbReference>
<dbReference type="InParanoid" id="C1FG45"/>
<dbReference type="RefSeq" id="XP_002508226.1">
    <property type="nucleotide sequence ID" value="XM_002508180.1"/>
</dbReference>
<reference evidence="2 3" key="1">
    <citation type="journal article" date="2009" name="Science">
        <title>Green evolution and dynamic adaptations revealed by genomes of the marine picoeukaryotes Micromonas.</title>
        <authorList>
            <person name="Worden A.Z."/>
            <person name="Lee J.H."/>
            <person name="Mock T."/>
            <person name="Rouze P."/>
            <person name="Simmons M.P."/>
            <person name="Aerts A.L."/>
            <person name="Allen A.E."/>
            <person name="Cuvelier M.L."/>
            <person name="Derelle E."/>
            <person name="Everett M.V."/>
            <person name="Foulon E."/>
            <person name="Grimwood J."/>
            <person name="Gundlach H."/>
            <person name="Henrissat B."/>
            <person name="Napoli C."/>
            <person name="McDonald S.M."/>
            <person name="Parker M.S."/>
            <person name="Rombauts S."/>
            <person name="Salamov A."/>
            <person name="Von Dassow P."/>
            <person name="Badger J.H."/>
            <person name="Coutinho P.M."/>
            <person name="Demir E."/>
            <person name="Dubchak I."/>
            <person name="Gentemann C."/>
            <person name="Eikrem W."/>
            <person name="Gready J.E."/>
            <person name="John U."/>
            <person name="Lanier W."/>
            <person name="Lindquist E.A."/>
            <person name="Lucas S."/>
            <person name="Mayer K.F."/>
            <person name="Moreau H."/>
            <person name="Not F."/>
            <person name="Otillar R."/>
            <person name="Panaud O."/>
            <person name="Pangilinan J."/>
            <person name="Paulsen I."/>
            <person name="Piegu B."/>
            <person name="Poliakov A."/>
            <person name="Robbens S."/>
            <person name="Schmutz J."/>
            <person name="Toulza E."/>
            <person name="Wyss T."/>
            <person name="Zelensky A."/>
            <person name="Zhou K."/>
            <person name="Armbrust E.V."/>
            <person name="Bhattacharya D."/>
            <person name="Goodenough U.W."/>
            <person name="Van de Peer Y."/>
            <person name="Grigoriev I.V."/>
        </authorList>
    </citation>
    <scope>NUCLEOTIDE SEQUENCE [LARGE SCALE GENOMIC DNA]</scope>
    <source>
        <strain evidence="3">RCC299 / NOUM17</strain>
    </source>
</reference>
<dbReference type="AlphaFoldDB" id="C1FG45"/>
<dbReference type="KEGG" id="mis:MICPUN_60732"/>
<evidence type="ECO:0000313" key="2">
    <source>
        <dbReference type="EMBL" id="ACO69484.1"/>
    </source>
</evidence>
<evidence type="ECO:0000256" key="1">
    <source>
        <dbReference type="SAM" id="MobiDB-lite"/>
    </source>
</evidence>
<gene>
    <name evidence="2" type="ORF">MICPUN_60732</name>
</gene>
<accession>C1FG45</accession>